<dbReference type="PIRSF" id="PIRSF000904">
    <property type="entry name" value="FBPtase_SBPase"/>
    <property type="match status" value="1"/>
</dbReference>
<evidence type="ECO:0000256" key="4">
    <source>
        <dbReference type="ARBA" id="ARBA00013093"/>
    </source>
</evidence>
<evidence type="ECO:0000259" key="14">
    <source>
        <dbReference type="Pfam" id="PF00316"/>
    </source>
</evidence>
<feature type="binding site" evidence="12">
    <location>
        <position position="245"/>
    </location>
    <ligand>
        <name>substrate</name>
    </ligand>
</feature>
<keyword evidence="8 12" id="KW-0460">Magnesium</keyword>
<comment type="caution">
    <text evidence="16">The sequence shown here is derived from an EMBL/GenBank/DDBJ whole genome shotgun (WGS) entry which is preliminary data.</text>
</comment>
<dbReference type="GO" id="GO:0006000">
    <property type="term" value="P:fructose metabolic process"/>
    <property type="evidence" value="ECO:0007669"/>
    <property type="project" value="TreeGrafter"/>
</dbReference>
<dbReference type="InterPro" id="IPR028343">
    <property type="entry name" value="FBPtase"/>
</dbReference>
<dbReference type="GO" id="GO:0006094">
    <property type="term" value="P:gluconeogenesis"/>
    <property type="evidence" value="ECO:0007669"/>
    <property type="project" value="UniProtKB-UniRule"/>
</dbReference>
<evidence type="ECO:0000256" key="6">
    <source>
        <dbReference type="ARBA" id="ARBA00022723"/>
    </source>
</evidence>
<evidence type="ECO:0000256" key="2">
    <source>
        <dbReference type="ARBA" id="ARBA00005215"/>
    </source>
</evidence>
<dbReference type="AlphaFoldDB" id="A0AA41W4R0"/>
<proteinExistence type="inferred from homology"/>
<dbReference type="InterPro" id="IPR020548">
    <property type="entry name" value="Fructose_bisphosphatase_AS"/>
</dbReference>
<evidence type="ECO:0000256" key="9">
    <source>
        <dbReference type="ARBA" id="ARBA00023277"/>
    </source>
</evidence>
<dbReference type="GO" id="GO:0006002">
    <property type="term" value="P:fructose 6-phosphate metabolic process"/>
    <property type="evidence" value="ECO:0007669"/>
    <property type="project" value="TreeGrafter"/>
</dbReference>
<dbReference type="CDD" id="cd00354">
    <property type="entry name" value="FBPase"/>
    <property type="match status" value="1"/>
</dbReference>
<evidence type="ECO:0000256" key="11">
    <source>
        <dbReference type="ARBA" id="ARBA00081210"/>
    </source>
</evidence>
<keyword evidence="7 12" id="KW-0378">Hydrolase</keyword>
<dbReference type="Pfam" id="PF00316">
    <property type="entry name" value="FBPase"/>
    <property type="match status" value="1"/>
</dbReference>
<dbReference type="FunFam" id="3.30.540.10:FF:000002">
    <property type="entry name" value="Fructose-1,6-bisphosphatase class 1"/>
    <property type="match status" value="1"/>
</dbReference>
<dbReference type="NCBIfam" id="NF006778">
    <property type="entry name" value="PRK09293.1-1"/>
    <property type="match status" value="1"/>
</dbReference>
<accession>A0AA41W4R0</accession>
<dbReference type="PANTHER" id="PTHR11556:SF35">
    <property type="entry name" value="SEDOHEPTULOSE-1,7-BISPHOSPHATASE, CHLOROPLASTIC"/>
    <property type="match status" value="1"/>
</dbReference>
<dbReference type="GO" id="GO:0005829">
    <property type="term" value="C:cytosol"/>
    <property type="evidence" value="ECO:0007669"/>
    <property type="project" value="TreeGrafter"/>
</dbReference>
<protein>
    <recommendedName>
        <fullName evidence="10 12">Fructose-1,6-bisphosphatase class 1</fullName>
        <shortName evidence="12">FBPase class 1</shortName>
        <ecNumber evidence="4 12">3.1.3.11</ecNumber>
    </recommendedName>
    <alternativeName>
        <fullName evidence="11 12">D-fructose-1,6-bisphosphate 1-phosphohydrolase class 1</fullName>
    </alternativeName>
</protein>
<dbReference type="FunFam" id="3.40.190.80:FF:000001">
    <property type="entry name" value="Fructose-1,6-bisphosphatase class 1"/>
    <property type="match status" value="1"/>
</dbReference>
<dbReference type="Proteomes" id="UP001165393">
    <property type="component" value="Unassembled WGS sequence"/>
</dbReference>
<evidence type="ECO:0000256" key="7">
    <source>
        <dbReference type="ARBA" id="ARBA00022801"/>
    </source>
</evidence>
<comment type="subcellular location">
    <subcellularLocation>
        <location evidence="12">Cytoplasm</location>
    </subcellularLocation>
</comment>
<evidence type="ECO:0000259" key="15">
    <source>
        <dbReference type="Pfam" id="PF18913"/>
    </source>
</evidence>
<name>A0AA41W4R0_9GAMM</name>
<dbReference type="InterPro" id="IPR044015">
    <property type="entry name" value="FBPase_C_dom"/>
</dbReference>
<dbReference type="Gene3D" id="3.40.190.80">
    <property type="match status" value="1"/>
</dbReference>
<dbReference type="GO" id="GO:0030388">
    <property type="term" value="P:fructose 1,6-bisphosphate metabolic process"/>
    <property type="evidence" value="ECO:0007669"/>
    <property type="project" value="TreeGrafter"/>
</dbReference>
<keyword evidence="17" id="KW-1185">Reference proteome</keyword>
<evidence type="ECO:0000256" key="10">
    <source>
        <dbReference type="ARBA" id="ARBA00072069"/>
    </source>
</evidence>
<comment type="subunit">
    <text evidence="12">Homotetramer.</text>
</comment>
<evidence type="ECO:0000256" key="3">
    <source>
        <dbReference type="ARBA" id="ARBA00010941"/>
    </source>
</evidence>
<comment type="caution">
    <text evidence="12">Lacks conserved residue(s) required for the propagation of feature annotation.</text>
</comment>
<feature type="binding site" evidence="12">
    <location>
        <begin position="119"/>
        <end position="122"/>
    </location>
    <ligand>
        <name>substrate</name>
    </ligand>
</feature>
<comment type="cofactor">
    <cofactor evidence="12">
        <name>Mg(2+)</name>
        <dbReference type="ChEBI" id="CHEBI:18420"/>
    </cofactor>
    <text evidence="12">Binds 2 magnesium ions per subunit.</text>
</comment>
<dbReference type="PANTHER" id="PTHR11556">
    <property type="entry name" value="FRUCTOSE-1,6-BISPHOSPHATASE-RELATED"/>
    <property type="match status" value="1"/>
</dbReference>
<organism evidence="16 17">
    <name type="scientific">Echinimonas agarilytica</name>
    <dbReference type="NCBI Taxonomy" id="1215918"/>
    <lineage>
        <taxon>Bacteria</taxon>
        <taxon>Pseudomonadati</taxon>
        <taxon>Pseudomonadota</taxon>
        <taxon>Gammaproteobacteria</taxon>
        <taxon>Alteromonadales</taxon>
        <taxon>Echinimonadaceae</taxon>
        <taxon>Echinimonas</taxon>
    </lineage>
</organism>
<comment type="catalytic activity">
    <reaction evidence="1 12">
        <text>beta-D-fructose 1,6-bisphosphate + H2O = beta-D-fructose 6-phosphate + phosphate</text>
        <dbReference type="Rhea" id="RHEA:11064"/>
        <dbReference type="ChEBI" id="CHEBI:15377"/>
        <dbReference type="ChEBI" id="CHEBI:32966"/>
        <dbReference type="ChEBI" id="CHEBI:43474"/>
        <dbReference type="ChEBI" id="CHEBI:57634"/>
        <dbReference type="EC" id="3.1.3.11"/>
    </reaction>
</comment>
<dbReference type="EMBL" id="JAMQGP010000001">
    <property type="protein sequence ID" value="MCM2678740.1"/>
    <property type="molecule type" value="Genomic_DNA"/>
</dbReference>
<feature type="binding site" evidence="12">
    <location>
        <position position="116"/>
    </location>
    <ligand>
        <name>Mg(2+)</name>
        <dbReference type="ChEBI" id="CHEBI:18420"/>
        <label>2</label>
    </ligand>
</feature>
<dbReference type="GO" id="GO:0042132">
    <property type="term" value="F:fructose 1,6-bisphosphate 1-phosphatase activity"/>
    <property type="evidence" value="ECO:0007669"/>
    <property type="project" value="UniProtKB-UniRule"/>
</dbReference>
<dbReference type="HAMAP" id="MF_01855">
    <property type="entry name" value="FBPase_class1"/>
    <property type="match status" value="1"/>
</dbReference>
<feature type="binding site" evidence="12">
    <location>
        <position position="119"/>
    </location>
    <ligand>
        <name>Mg(2+)</name>
        <dbReference type="ChEBI" id="CHEBI:18420"/>
        <label>2</label>
    </ligand>
</feature>
<dbReference type="EC" id="3.1.3.11" evidence="4 12"/>
<feature type="domain" description="Fructose-1-6-bisphosphatase class 1 C-terminal" evidence="15">
    <location>
        <begin position="202"/>
        <end position="332"/>
    </location>
</feature>
<dbReference type="GO" id="GO:0000287">
    <property type="term" value="F:magnesium ion binding"/>
    <property type="evidence" value="ECO:0007669"/>
    <property type="project" value="UniProtKB-UniRule"/>
</dbReference>
<evidence type="ECO:0000256" key="13">
    <source>
        <dbReference type="RuleBase" id="RU000508"/>
    </source>
</evidence>
<keyword evidence="6 12" id="KW-0479">Metal-binding</keyword>
<dbReference type="PROSITE" id="PS00124">
    <property type="entry name" value="FBPASE"/>
    <property type="match status" value="1"/>
</dbReference>
<feature type="binding site" evidence="12">
    <location>
        <position position="212"/>
    </location>
    <ligand>
        <name>substrate</name>
    </ligand>
</feature>
<feature type="binding site" evidence="12">
    <location>
        <position position="116"/>
    </location>
    <ligand>
        <name>Mg(2+)</name>
        <dbReference type="ChEBI" id="CHEBI:18420"/>
        <label>1</label>
    </ligand>
</feature>
<keyword evidence="9 12" id="KW-0119">Carbohydrate metabolism</keyword>
<evidence type="ECO:0000256" key="5">
    <source>
        <dbReference type="ARBA" id="ARBA00022490"/>
    </source>
</evidence>
<dbReference type="InterPro" id="IPR033391">
    <property type="entry name" value="FBPase_N"/>
</dbReference>
<evidence type="ECO:0000256" key="12">
    <source>
        <dbReference type="HAMAP-Rule" id="MF_01855"/>
    </source>
</evidence>
<feature type="binding site" evidence="12">
    <location>
        <position position="118"/>
    </location>
    <ligand>
        <name>Mg(2+)</name>
        <dbReference type="ChEBI" id="CHEBI:18420"/>
        <label>1</label>
    </ligand>
</feature>
<gene>
    <name evidence="12 16" type="primary">fbp</name>
    <name evidence="16" type="ORF">NAF29_03510</name>
</gene>
<dbReference type="NCBIfam" id="NF006779">
    <property type="entry name" value="PRK09293.1-3"/>
    <property type="match status" value="1"/>
</dbReference>
<dbReference type="PRINTS" id="PR00115">
    <property type="entry name" value="F16BPHPHTASE"/>
</dbReference>
<evidence type="ECO:0000313" key="16">
    <source>
        <dbReference type="EMBL" id="MCM2678740.1"/>
    </source>
</evidence>
<dbReference type="Gene3D" id="3.30.540.10">
    <property type="entry name" value="Fructose-1,6-Bisphosphatase, subunit A, domain 1"/>
    <property type="match status" value="1"/>
</dbReference>
<evidence type="ECO:0000256" key="1">
    <source>
        <dbReference type="ARBA" id="ARBA00001273"/>
    </source>
</evidence>
<feature type="binding site" evidence="12">
    <location>
        <position position="281"/>
    </location>
    <ligand>
        <name>Mg(2+)</name>
        <dbReference type="ChEBI" id="CHEBI:18420"/>
        <label>2</label>
    </ligand>
</feature>
<comment type="similarity">
    <text evidence="3 12 13">Belongs to the FBPase class 1 family.</text>
</comment>
<evidence type="ECO:0000313" key="17">
    <source>
        <dbReference type="Proteomes" id="UP001165393"/>
    </source>
</evidence>
<dbReference type="SUPFAM" id="SSF56655">
    <property type="entry name" value="Carbohydrate phosphatase"/>
    <property type="match status" value="1"/>
</dbReference>
<dbReference type="InterPro" id="IPR000146">
    <property type="entry name" value="FBPase_class-1"/>
</dbReference>
<sequence>MAGMTTLGEFIVQQQHAFPHATGELSSLISAIRLAAKIVNREINRAGLSPDIIGAAGQENVQGEAQQKLDVFANDKFKAALEARGEVCGIASEEEDEYVAFSGERGRNAKYVVLMDPLDGSSNIDVNVSVGTIFSIFRRITPVGEPVSAADFLQPGRNQVAAGYVIYGSSTMLVYTTGNGVNGFTYDPTLGVFALSHPNLTMPKDGKMYSINEGNYIKFPTGVKKYLKYCQENDEATSRPYTSRYIGSLVSDFHRNMLKGGIYMYPTTQSAPQGKLRLLYECNPMAFIAEQAGGSASDGYSRIMDIIPTELHQRVPYFVGSSNMVADAERFMEEFKD</sequence>
<comment type="pathway">
    <text evidence="2">Carbohydrate biosynthesis; Calvin cycle.</text>
</comment>
<reference evidence="16 17" key="1">
    <citation type="journal article" date="2013" name="Antonie Van Leeuwenhoek">
        <title>Echinimonas agarilytica gen. nov., sp. nov., a new gammaproteobacterium isolated from the sea urchin Strongylocentrotus intermedius.</title>
        <authorList>
            <person name="Nedashkovskaya O.I."/>
            <person name="Stenkova A.M."/>
            <person name="Zhukova N.V."/>
            <person name="Van Trappen S."/>
            <person name="Lee J.S."/>
            <person name="Kim S.B."/>
        </authorList>
    </citation>
    <scope>NUCLEOTIDE SEQUENCE [LARGE SCALE GENOMIC DNA]</scope>
    <source>
        <strain evidence="16 17">KMM 6351</strain>
    </source>
</reference>
<feature type="binding site" evidence="12">
    <location>
        <position position="93"/>
    </location>
    <ligand>
        <name>Mg(2+)</name>
        <dbReference type="ChEBI" id="CHEBI:18420"/>
        <label>1</label>
    </ligand>
</feature>
<dbReference type="GO" id="GO:0005986">
    <property type="term" value="P:sucrose biosynthetic process"/>
    <property type="evidence" value="ECO:0007669"/>
    <property type="project" value="TreeGrafter"/>
</dbReference>
<dbReference type="PIRSF" id="PIRSF500210">
    <property type="entry name" value="FBPtase"/>
    <property type="match status" value="1"/>
</dbReference>
<feature type="binding site" evidence="12">
    <location>
        <position position="275"/>
    </location>
    <ligand>
        <name>substrate</name>
    </ligand>
</feature>
<feature type="domain" description="Fructose-1-6-bisphosphatase class I N-terminal" evidence="14">
    <location>
        <begin position="6"/>
        <end position="198"/>
    </location>
</feature>
<evidence type="ECO:0000256" key="8">
    <source>
        <dbReference type="ARBA" id="ARBA00022842"/>
    </source>
</evidence>
<dbReference type="Pfam" id="PF18913">
    <property type="entry name" value="FBPase_C"/>
    <property type="match status" value="1"/>
</dbReference>
<keyword evidence="5 12" id="KW-0963">Cytoplasm</keyword>